<organism evidence="3 4">
    <name type="scientific">Ophiocordyceps camponoti-rufipedis</name>
    <dbReference type="NCBI Taxonomy" id="2004952"/>
    <lineage>
        <taxon>Eukaryota</taxon>
        <taxon>Fungi</taxon>
        <taxon>Dikarya</taxon>
        <taxon>Ascomycota</taxon>
        <taxon>Pezizomycotina</taxon>
        <taxon>Sordariomycetes</taxon>
        <taxon>Hypocreomycetidae</taxon>
        <taxon>Hypocreales</taxon>
        <taxon>Ophiocordycipitaceae</taxon>
        <taxon>Ophiocordyceps</taxon>
    </lineage>
</organism>
<feature type="domain" description="Transcription factor TFIIIC triple barrel" evidence="2">
    <location>
        <begin position="41"/>
        <end position="275"/>
    </location>
</feature>
<name>A0A2C5YY73_9HYPO</name>
<feature type="compositionally biased region" description="Basic residues" evidence="1">
    <location>
        <begin position="389"/>
        <end position="407"/>
    </location>
</feature>
<evidence type="ECO:0000313" key="3">
    <source>
        <dbReference type="EMBL" id="PHH72706.1"/>
    </source>
</evidence>
<feature type="compositionally biased region" description="Basic and acidic residues" evidence="1">
    <location>
        <begin position="130"/>
        <end position="146"/>
    </location>
</feature>
<dbReference type="EMBL" id="NJES01000399">
    <property type="protein sequence ID" value="PHH72706.1"/>
    <property type="molecule type" value="Genomic_DNA"/>
</dbReference>
<accession>A0A2C5YY73</accession>
<dbReference type="AlphaFoldDB" id="A0A2C5YY73"/>
<feature type="compositionally biased region" description="Acidic residues" evidence="1">
    <location>
        <begin position="99"/>
        <end position="126"/>
    </location>
</feature>
<comment type="caution">
    <text evidence="3">The sequence shown here is derived from an EMBL/GenBank/DDBJ whole genome shotgun (WGS) entry which is preliminary data.</text>
</comment>
<dbReference type="STRING" id="2004952.A0A2C5YY73"/>
<dbReference type="OrthoDB" id="1877767at2759"/>
<keyword evidence="4" id="KW-1185">Reference proteome</keyword>
<reference evidence="3 4" key="1">
    <citation type="submission" date="2017-06" db="EMBL/GenBank/DDBJ databases">
        <title>Ant-infecting Ophiocordyceps genomes reveal a high diversity of potential behavioral manipulation genes and a possible major role for enterotoxins.</title>
        <authorList>
            <person name="De Bekker C."/>
            <person name="Evans H.C."/>
            <person name="Brachmann A."/>
            <person name="Hughes D.P."/>
        </authorList>
    </citation>
    <scope>NUCLEOTIDE SEQUENCE [LARGE SCALE GENOMIC DNA]</scope>
    <source>
        <strain evidence="3 4">Map16</strain>
    </source>
</reference>
<dbReference type="InterPro" id="IPR019481">
    <property type="entry name" value="TFIIIC_triple_barrel"/>
</dbReference>
<feature type="region of interest" description="Disordered" evidence="1">
    <location>
        <begin position="58"/>
        <end position="202"/>
    </location>
</feature>
<proteinExistence type="predicted"/>
<feature type="compositionally biased region" description="Acidic residues" evidence="1">
    <location>
        <begin position="367"/>
        <end position="385"/>
    </location>
</feature>
<sequence length="462" mass="51479">MASSTGDGADPNEAGALSVEELLRELEHDDQEEWEYEYSATETETFYLTIDLSYPEFKGQSTLVPPHHRGAYYKGETDPTTLADPAVVKASGRAGGVLSDDEEDAAKDDENEDENDGDNEDEDDVAPAEGVRKDKGKGKEVLRRENDDDDDDMDQDAPLVDPALKTVVVETESGSRAAGKQKQTAPDKEAEGSDGDDNQDDSNQQLEEMQILDLHSPQPLISYRGRVFEGQWAEVIGTEAILTHHDDKEALPALRQLAEEIDMLAASSSRIMTREKLVKPKIAQADTLAPVRDKWNIRIPAGKSRTQEKMQQVRFLENLMALKKKKGQDDEVTVFATDGAGKDWNDKHAVDYKPRYRKRTAVRGPNDDDDDDDNDDSEEEVQGEDPDSRRRRRLRHQQRRRRRRAAKARAGSGVAETSRRDEATSRAAASRARAERVDVADQPFRNTLAEGNDLSAVVAHPS</sequence>
<dbReference type="Pfam" id="PF10419">
    <property type="entry name" value="TFIIIC_sub6"/>
    <property type="match status" value="1"/>
</dbReference>
<evidence type="ECO:0000313" key="4">
    <source>
        <dbReference type="Proteomes" id="UP000226431"/>
    </source>
</evidence>
<gene>
    <name evidence="3" type="ORF">CDD80_4308</name>
</gene>
<evidence type="ECO:0000259" key="2">
    <source>
        <dbReference type="Pfam" id="PF10419"/>
    </source>
</evidence>
<evidence type="ECO:0000256" key="1">
    <source>
        <dbReference type="SAM" id="MobiDB-lite"/>
    </source>
</evidence>
<protein>
    <recommendedName>
        <fullName evidence="2">Transcription factor TFIIIC triple barrel domain-containing protein</fullName>
    </recommendedName>
</protein>
<dbReference type="Gene3D" id="2.60.40.4370">
    <property type="match status" value="1"/>
</dbReference>
<feature type="region of interest" description="Disordered" evidence="1">
    <location>
        <begin position="356"/>
        <end position="438"/>
    </location>
</feature>
<dbReference type="Proteomes" id="UP000226431">
    <property type="component" value="Unassembled WGS sequence"/>
</dbReference>